<proteinExistence type="predicted"/>
<dbReference type="PANTHER" id="PTHR33979:SF2">
    <property type="entry name" value="PEPTIDASE M50B-LIKE-DOMAIN-CONTAINING PROTEIN"/>
    <property type="match status" value="1"/>
</dbReference>
<feature type="transmembrane region" description="Helical" evidence="1">
    <location>
        <begin position="162"/>
        <end position="180"/>
    </location>
</feature>
<dbReference type="STRING" id="1754191.A0A1Y1VM63"/>
<dbReference type="InterPro" id="IPR049500">
    <property type="entry name" value="Peptidase_M50B-like"/>
</dbReference>
<dbReference type="Pfam" id="PF13398">
    <property type="entry name" value="Peptidase_M50B"/>
    <property type="match status" value="1"/>
</dbReference>
<dbReference type="PANTHER" id="PTHR33979">
    <property type="entry name" value="OS02G0221600 PROTEIN"/>
    <property type="match status" value="1"/>
</dbReference>
<sequence length="247" mass="27802">MAPIVDKGDFKPTEHQTTTLVIIGIYIVVILIFWNVKFLSTILWPFKIFTVGLHELSHAIAGKLTGAKIESIKVDADEGGCCTMRGGKQWVTLPAGYVGSSLFGALMIFCGFNEQASKICAVIIGISMLLLLWYSKNWIVRLITVVFVGLIGLVWWLENAKYLVYFVLFLGTMSCFYSLWDIIDDIVLHKINESDASKFAKIFCRGCIPAQVWGFFWFVYSVAFLFIGIAAALFAFRDRDNNPDTMF</sequence>
<keyword evidence="1" id="KW-1133">Transmembrane helix</keyword>
<keyword evidence="1" id="KW-0472">Membrane</keyword>
<feature type="transmembrane region" description="Helical" evidence="1">
    <location>
        <begin position="20"/>
        <end position="39"/>
    </location>
</feature>
<dbReference type="AlphaFoldDB" id="A0A1Y1VM63"/>
<dbReference type="OrthoDB" id="40823at2759"/>
<comment type="caution">
    <text evidence="2">The sequence shown here is derived from an EMBL/GenBank/DDBJ whole genome shotgun (WGS) entry which is preliminary data.</text>
</comment>
<reference evidence="2 3" key="2">
    <citation type="submission" date="2016-08" db="EMBL/GenBank/DDBJ databases">
        <title>Pervasive Adenine N6-methylation of Active Genes in Fungi.</title>
        <authorList>
            <consortium name="DOE Joint Genome Institute"/>
            <person name="Mondo S.J."/>
            <person name="Dannebaum R.O."/>
            <person name="Kuo R.C."/>
            <person name="Labutti K."/>
            <person name="Haridas S."/>
            <person name="Kuo A."/>
            <person name="Salamov A."/>
            <person name="Ahrendt S.R."/>
            <person name="Lipzen A."/>
            <person name="Sullivan W."/>
            <person name="Andreopoulos W.B."/>
            <person name="Clum A."/>
            <person name="Lindquist E."/>
            <person name="Daum C."/>
            <person name="Ramamoorthy G.K."/>
            <person name="Gryganskyi A."/>
            <person name="Culley D."/>
            <person name="Magnuson J.K."/>
            <person name="James T.Y."/>
            <person name="O'Malley M.A."/>
            <person name="Stajich J.E."/>
            <person name="Spatafora J.W."/>
            <person name="Visel A."/>
            <person name="Grigoriev I.V."/>
        </authorList>
    </citation>
    <scope>NUCLEOTIDE SEQUENCE [LARGE SCALE GENOMIC DNA]</scope>
    <source>
        <strain evidence="3">finn</strain>
    </source>
</reference>
<feature type="transmembrane region" description="Helical" evidence="1">
    <location>
        <begin position="90"/>
        <end position="109"/>
    </location>
</feature>
<organism evidence="2 3">
    <name type="scientific">Piromyces finnis</name>
    <dbReference type="NCBI Taxonomy" id="1754191"/>
    <lineage>
        <taxon>Eukaryota</taxon>
        <taxon>Fungi</taxon>
        <taxon>Fungi incertae sedis</taxon>
        <taxon>Chytridiomycota</taxon>
        <taxon>Chytridiomycota incertae sedis</taxon>
        <taxon>Neocallimastigomycetes</taxon>
        <taxon>Neocallimastigales</taxon>
        <taxon>Neocallimastigaceae</taxon>
        <taxon>Piromyces</taxon>
    </lineage>
</organism>
<reference evidence="2 3" key="1">
    <citation type="submission" date="2016-08" db="EMBL/GenBank/DDBJ databases">
        <title>Genomes of anaerobic fungi encode conserved fungal cellulosomes for biomass hydrolysis.</title>
        <authorList>
            <consortium name="DOE Joint Genome Institute"/>
            <person name="Haitjema C.H."/>
            <person name="Gilmore S.P."/>
            <person name="Henske J.K."/>
            <person name="Solomon K.V."/>
            <person name="De Groot R."/>
            <person name="Kuo A."/>
            <person name="Mondo S.J."/>
            <person name="Salamov A.A."/>
            <person name="Labutti K."/>
            <person name="Zhao Z."/>
            <person name="Chiniquy J."/>
            <person name="Barry K."/>
            <person name="Brewer H.M."/>
            <person name="Purvine S.O."/>
            <person name="Wright A.T."/>
            <person name="Boxma B."/>
            <person name="Van Alen T."/>
            <person name="Hackstein J.H."/>
            <person name="Baker S.E."/>
            <person name="Grigoriev I.V."/>
            <person name="O'Malley M.A."/>
        </authorList>
    </citation>
    <scope>NUCLEOTIDE SEQUENCE [LARGE SCALE GENOMIC DNA]</scope>
    <source>
        <strain evidence="3">finn</strain>
    </source>
</reference>
<name>A0A1Y1VM63_9FUNG</name>
<dbReference type="EMBL" id="MCFH01000002">
    <property type="protein sequence ID" value="ORX60016.1"/>
    <property type="molecule type" value="Genomic_DNA"/>
</dbReference>
<evidence type="ECO:0000313" key="3">
    <source>
        <dbReference type="Proteomes" id="UP000193719"/>
    </source>
</evidence>
<protein>
    <recommendedName>
        <fullName evidence="4">Peptidase M50B-like-domain-containing protein</fullName>
    </recommendedName>
</protein>
<evidence type="ECO:0000313" key="2">
    <source>
        <dbReference type="EMBL" id="ORX60016.1"/>
    </source>
</evidence>
<dbReference type="Proteomes" id="UP000193719">
    <property type="component" value="Unassembled WGS sequence"/>
</dbReference>
<gene>
    <name evidence="2" type="ORF">BCR36DRAFT_579463</name>
</gene>
<keyword evidence="3" id="KW-1185">Reference proteome</keyword>
<keyword evidence="1" id="KW-0812">Transmembrane</keyword>
<feature type="transmembrane region" description="Helical" evidence="1">
    <location>
        <begin position="215"/>
        <end position="236"/>
    </location>
</feature>
<feature type="transmembrane region" description="Helical" evidence="1">
    <location>
        <begin position="115"/>
        <end position="133"/>
    </location>
</feature>
<evidence type="ECO:0008006" key="4">
    <source>
        <dbReference type="Google" id="ProtNLM"/>
    </source>
</evidence>
<feature type="transmembrane region" description="Helical" evidence="1">
    <location>
        <begin position="138"/>
        <end position="156"/>
    </location>
</feature>
<accession>A0A1Y1VM63</accession>
<evidence type="ECO:0000256" key="1">
    <source>
        <dbReference type="SAM" id="Phobius"/>
    </source>
</evidence>